<dbReference type="EMBL" id="MLJW01000762">
    <property type="protein sequence ID" value="OIQ82826.1"/>
    <property type="molecule type" value="Genomic_DNA"/>
</dbReference>
<proteinExistence type="predicted"/>
<dbReference type="AlphaFoldDB" id="A0A1J5QHU7"/>
<comment type="caution">
    <text evidence="1">The sequence shown here is derived from an EMBL/GenBank/DDBJ whole genome shotgun (WGS) entry which is preliminary data.</text>
</comment>
<reference evidence="1" key="1">
    <citation type="submission" date="2016-10" db="EMBL/GenBank/DDBJ databases">
        <title>Sequence of Gallionella enrichment culture.</title>
        <authorList>
            <person name="Poehlein A."/>
            <person name="Muehling M."/>
            <person name="Daniel R."/>
        </authorList>
    </citation>
    <scope>NUCLEOTIDE SEQUENCE</scope>
</reference>
<sequence>MRAEVGELGGQRVEFGGAIHLVGVAKARIQHDRLELAVVQGGANDGQHRPQPGAGGHGIQRPGVARPEMAAAQRAVDVDGAADGDGAAEQPAERAVRIAPDVELEQVVVLGLDRGTGHREVALDPPAVGATHTQGRVLAGREHERLAVAVDEIDVQAQRVHLGGELRDLDDTGDQPALRVHDVVVAVDQAQFDVAVHPCAARQHQPLRALRRRQRAFGVRPELDAARHDRALAAAALAALARIADRHLVATQHLEQVLVVVCGQLQSVGRNRDRRHRSGRVREVTRYCVKFARHAPHRRFARQ</sequence>
<gene>
    <name evidence="1" type="ORF">GALL_353700</name>
</gene>
<evidence type="ECO:0000313" key="1">
    <source>
        <dbReference type="EMBL" id="OIQ82826.1"/>
    </source>
</evidence>
<organism evidence="1">
    <name type="scientific">mine drainage metagenome</name>
    <dbReference type="NCBI Taxonomy" id="410659"/>
    <lineage>
        <taxon>unclassified sequences</taxon>
        <taxon>metagenomes</taxon>
        <taxon>ecological metagenomes</taxon>
    </lineage>
</organism>
<name>A0A1J5QHU7_9ZZZZ</name>
<protein>
    <submittedName>
        <fullName evidence="1">Uncharacterized protein</fullName>
    </submittedName>
</protein>
<accession>A0A1J5QHU7</accession>